<keyword evidence="1" id="KW-0472">Membrane</keyword>
<sequence length="142" mass="15649">MLPQGSTPTKTILSWLYLVNATILITHQIDAAYWHEWDLFGMPGGIQLNLLLNIPLVMLILFGQQCLTQGRAAGFVFSWLLVAGGIITVSIHSYFLLQGDDAFRLTVSLGLLATTFFLSIAQAIALFILHGTLNQDTAQQRC</sequence>
<evidence type="ECO:0000256" key="1">
    <source>
        <dbReference type="SAM" id="Phobius"/>
    </source>
</evidence>
<feature type="transmembrane region" description="Helical" evidence="1">
    <location>
        <begin position="46"/>
        <end position="63"/>
    </location>
</feature>
<proteinExistence type="predicted"/>
<name>A0ABR9UN24_9CHRO</name>
<feature type="transmembrane region" description="Helical" evidence="1">
    <location>
        <begin position="75"/>
        <end position="97"/>
    </location>
</feature>
<comment type="caution">
    <text evidence="2">The sequence shown here is derived from an EMBL/GenBank/DDBJ whole genome shotgun (WGS) entry which is preliminary data.</text>
</comment>
<keyword evidence="3" id="KW-1185">Reference proteome</keyword>
<keyword evidence="1" id="KW-0812">Transmembrane</keyword>
<evidence type="ECO:0000313" key="2">
    <source>
        <dbReference type="EMBL" id="MBE9189659.1"/>
    </source>
</evidence>
<dbReference type="Proteomes" id="UP000651156">
    <property type="component" value="Unassembled WGS sequence"/>
</dbReference>
<organism evidence="2 3">
    <name type="scientific">Gloeocapsopsis crepidinum LEGE 06123</name>
    <dbReference type="NCBI Taxonomy" id="588587"/>
    <lineage>
        <taxon>Bacteria</taxon>
        <taxon>Bacillati</taxon>
        <taxon>Cyanobacteriota</taxon>
        <taxon>Cyanophyceae</taxon>
        <taxon>Oscillatoriophycideae</taxon>
        <taxon>Chroococcales</taxon>
        <taxon>Chroococcaceae</taxon>
        <taxon>Gloeocapsopsis</taxon>
    </lineage>
</organism>
<accession>A0ABR9UN24</accession>
<keyword evidence="1" id="KW-1133">Transmembrane helix</keyword>
<dbReference type="InterPro" id="IPR046559">
    <property type="entry name" value="DUF6713"/>
</dbReference>
<reference evidence="2 3" key="1">
    <citation type="submission" date="2020-10" db="EMBL/GenBank/DDBJ databases">
        <authorList>
            <person name="Castelo-Branco R."/>
            <person name="Eusebio N."/>
            <person name="Adriana R."/>
            <person name="Vieira A."/>
            <person name="Brugerolle De Fraissinette N."/>
            <person name="Rezende De Castro R."/>
            <person name="Schneider M.P."/>
            <person name="Vasconcelos V."/>
            <person name="Leao P.N."/>
        </authorList>
    </citation>
    <scope>NUCLEOTIDE SEQUENCE [LARGE SCALE GENOMIC DNA]</scope>
    <source>
        <strain evidence="2 3">LEGE 06123</strain>
    </source>
</reference>
<feature type="transmembrane region" description="Helical" evidence="1">
    <location>
        <begin position="109"/>
        <end position="129"/>
    </location>
</feature>
<protein>
    <recommendedName>
        <fullName evidence="4">GGDEF domain-containing protein</fullName>
    </recommendedName>
</protein>
<evidence type="ECO:0000313" key="3">
    <source>
        <dbReference type="Proteomes" id="UP000651156"/>
    </source>
</evidence>
<evidence type="ECO:0008006" key="4">
    <source>
        <dbReference type="Google" id="ProtNLM"/>
    </source>
</evidence>
<feature type="transmembrane region" description="Helical" evidence="1">
    <location>
        <begin position="12"/>
        <end position="34"/>
    </location>
</feature>
<dbReference type="EMBL" id="JADEWN010000007">
    <property type="protein sequence ID" value="MBE9189659.1"/>
    <property type="molecule type" value="Genomic_DNA"/>
</dbReference>
<dbReference type="RefSeq" id="WP_193930887.1">
    <property type="nucleotide sequence ID" value="NZ_CAWPMZ010000128.1"/>
</dbReference>
<gene>
    <name evidence="2" type="ORF">IQ230_04625</name>
</gene>
<dbReference type="Pfam" id="PF20460">
    <property type="entry name" value="DUF6713"/>
    <property type="match status" value="1"/>
</dbReference>